<gene>
    <name evidence="1" type="ORF">SDRG_02240</name>
</gene>
<keyword evidence="2" id="KW-1185">Reference proteome</keyword>
<proteinExistence type="predicted"/>
<protein>
    <submittedName>
        <fullName evidence="1">Uncharacterized protein</fullName>
    </submittedName>
</protein>
<dbReference type="InParanoid" id="T0QQC4"/>
<sequence>MSQDLLELVLSVNAAHCSRAKHPTPYAPRIRVEGLDDELTWPLRDAQIAALALKYPGDPIFVPESAMIFVDNDMFKHALGQDDHEVIRGLHPWGVYNITFTGLSIDRIGCPSAFDSTEPTDDTFGVQVHVLPSDVLGGAVTLAYEDRSTTWESVSDHMLGFYTACSLAVAPITAGARSVLLYRVDHGAYYDSNDSDNCDDSDDSDDDDVNAASIYMAPMPRPTQALMHRAISKPLSHIALCVRIPHTGPMSFALLAGDAKATVDYLVSTTLLDVALLHGERPVFHPACETPTSVVAATTRASLFHALNWHTDYTPREGIMHICFWPKAHRVYLLGLEAALPLVQRLVDGDSTVDRLGATSVRAFMTATVDMVRLRLQKRCRLAIASSTWSTLGALLLDFGDVDLCMLFLQHTATDGLFWSVVNAVRDWFLALVTRCGWQPLLPHLQSLMDATSASRDVMFLCLVERLILNNRLCVRQRHLTELLKAVLQTVLQRCARQTSAQHAITFVRAALRIASCLAVEGSDVVVGSVLSERLPASVLAIVESFDTNTLARAVQLNEDLKRELPKVLWGLRDAGLQLPTQTYLQIATAYYCKKSDCHRCGLAALLLLTRDTLAFDSVFDAALRRDMDLEIWADVLVTPGMHLAASQATSLLAQVAAAVVDVTPIVEITETTCLHYAVSQIQGALSICHYLKDDQAVATVLERVFSMQAMHTAPITFVMDVLVPLHDTCVGLNRSTLAHALATRALSVVSAHLAAFGTRDHWTTSAWACDCCVCKLVVAFADSSEPPHAWRFVLGYCRHLRTLVETGTVFHRYPSHERDVCLKTTDDDDDRHFTLSNHTTELLEQMRDAKARLEQSLVASM</sequence>
<name>T0QQC4_SAPDV</name>
<evidence type="ECO:0000313" key="2">
    <source>
        <dbReference type="Proteomes" id="UP000030762"/>
    </source>
</evidence>
<dbReference type="OrthoDB" id="27483at2759"/>
<dbReference type="GeneID" id="19942967"/>
<dbReference type="AlphaFoldDB" id="T0QQC4"/>
<evidence type="ECO:0000313" key="1">
    <source>
        <dbReference type="EMBL" id="EQC40339.1"/>
    </source>
</evidence>
<accession>T0QQC4</accession>
<dbReference type="Proteomes" id="UP000030762">
    <property type="component" value="Unassembled WGS sequence"/>
</dbReference>
<dbReference type="EMBL" id="JH767136">
    <property type="protein sequence ID" value="EQC40339.1"/>
    <property type="molecule type" value="Genomic_DNA"/>
</dbReference>
<dbReference type="VEuPathDB" id="FungiDB:SDRG_02240"/>
<organism evidence="1 2">
    <name type="scientific">Saprolegnia diclina (strain VS20)</name>
    <dbReference type="NCBI Taxonomy" id="1156394"/>
    <lineage>
        <taxon>Eukaryota</taxon>
        <taxon>Sar</taxon>
        <taxon>Stramenopiles</taxon>
        <taxon>Oomycota</taxon>
        <taxon>Saprolegniomycetes</taxon>
        <taxon>Saprolegniales</taxon>
        <taxon>Saprolegniaceae</taxon>
        <taxon>Saprolegnia</taxon>
    </lineage>
</organism>
<reference evidence="1 2" key="1">
    <citation type="submission" date="2012-04" db="EMBL/GenBank/DDBJ databases">
        <title>The Genome Sequence of Saprolegnia declina VS20.</title>
        <authorList>
            <consortium name="The Broad Institute Genome Sequencing Platform"/>
            <person name="Russ C."/>
            <person name="Nusbaum C."/>
            <person name="Tyler B."/>
            <person name="van West P."/>
            <person name="Dieguez-Uribeondo J."/>
            <person name="de Bruijn I."/>
            <person name="Tripathy S."/>
            <person name="Jiang R."/>
            <person name="Young S.K."/>
            <person name="Zeng Q."/>
            <person name="Gargeya S."/>
            <person name="Fitzgerald M."/>
            <person name="Haas B."/>
            <person name="Abouelleil A."/>
            <person name="Alvarado L."/>
            <person name="Arachchi H.M."/>
            <person name="Berlin A."/>
            <person name="Chapman S.B."/>
            <person name="Goldberg J."/>
            <person name="Griggs A."/>
            <person name="Gujja S."/>
            <person name="Hansen M."/>
            <person name="Howarth C."/>
            <person name="Imamovic A."/>
            <person name="Larimer J."/>
            <person name="McCowen C."/>
            <person name="Montmayeur A."/>
            <person name="Murphy C."/>
            <person name="Neiman D."/>
            <person name="Pearson M."/>
            <person name="Priest M."/>
            <person name="Roberts A."/>
            <person name="Saif S."/>
            <person name="Shea T."/>
            <person name="Sisk P."/>
            <person name="Sykes S."/>
            <person name="Wortman J."/>
            <person name="Nusbaum C."/>
            <person name="Birren B."/>
        </authorList>
    </citation>
    <scope>NUCLEOTIDE SEQUENCE [LARGE SCALE GENOMIC DNA]</scope>
    <source>
        <strain evidence="1 2">VS20</strain>
    </source>
</reference>
<dbReference type="RefSeq" id="XP_008606038.1">
    <property type="nucleotide sequence ID" value="XM_008607816.1"/>
</dbReference>